<comment type="similarity">
    <text evidence="2">Belongs to the LppX/LprAFG lipoprotein family.</text>
</comment>
<reference evidence="4 6" key="1">
    <citation type="submission" date="2019-05" db="EMBL/GenBank/DDBJ databases">
        <title>Mumia sp. nov., isolated from the intestinal contents of plateau pika (Ochotona curzoniae) in the Qinghai-Tibet plateau of China.</title>
        <authorList>
            <person name="Tian Z."/>
        </authorList>
    </citation>
    <scope>NUCLEOTIDE SEQUENCE [LARGE SCALE GENOMIC DNA]</scope>
    <source>
        <strain evidence="6">527</strain>
        <strain evidence="4">Z527</strain>
    </source>
</reference>
<gene>
    <name evidence="5" type="ORF">FHE65_17475</name>
    <name evidence="4" type="ORF">FHE65_17570</name>
</gene>
<accession>A0A5C4MN55</accession>
<evidence type="ECO:0000313" key="5">
    <source>
        <dbReference type="EMBL" id="TNC43787.1"/>
    </source>
</evidence>
<comment type="subcellular location">
    <subcellularLocation>
        <location evidence="1">Cell envelope</location>
    </subcellularLocation>
</comment>
<keyword evidence="3" id="KW-0472">Membrane</keyword>
<dbReference type="Proteomes" id="UP000306740">
    <property type="component" value="Unassembled WGS sequence"/>
</dbReference>
<evidence type="ECO:0000256" key="3">
    <source>
        <dbReference type="ARBA" id="ARBA00022475"/>
    </source>
</evidence>
<dbReference type="InterPro" id="IPR009830">
    <property type="entry name" value="LppX/LprAFG"/>
</dbReference>
<dbReference type="OrthoDB" id="5143207at2"/>
<comment type="caution">
    <text evidence="4">The sequence shown here is derived from an EMBL/GenBank/DDBJ whole genome shotgun (WGS) entry which is preliminary data.</text>
</comment>
<dbReference type="Gene3D" id="2.50.20.20">
    <property type="match status" value="1"/>
</dbReference>
<evidence type="ECO:0000313" key="6">
    <source>
        <dbReference type="Proteomes" id="UP000306740"/>
    </source>
</evidence>
<sequence length="275" mass="28720">MSLTPRTMFSIFQSTWFPLSGPARGRVSHRVRDESCAPMLTPMLKRAMVVTVLSLLVLGATGCSGDDGDDGSSKGADLSERLATARTTLDDAESLAISLSTEKLPADVTGLLEAQGKGNHSPAFTGTVKVALKGVPVGAEVVSVDGTVLVKTGFAPDFVPMDPASLGAPDPATLMKTDGGLSALLTETDDLEDDGKSRDGREVLTTIKGTIPGSVVSTLIPTAQESETFDATYRLTDDDTLRDVVLKGLFYDADEPVTYTVAVAASDKPVEITAP</sequence>
<protein>
    <submittedName>
        <fullName evidence="4">LppX_LprAFG lipoprotein</fullName>
    </submittedName>
</protein>
<evidence type="ECO:0000256" key="1">
    <source>
        <dbReference type="ARBA" id="ARBA00004196"/>
    </source>
</evidence>
<dbReference type="InterPro" id="IPR029046">
    <property type="entry name" value="LolA/LolB/LppX"/>
</dbReference>
<keyword evidence="4" id="KW-0449">Lipoprotein</keyword>
<dbReference type="Pfam" id="PF07161">
    <property type="entry name" value="LppX_LprAFG"/>
    <property type="match status" value="1"/>
</dbReference>
<dbReference type="EMBL" id="VDFR01000077">
    <property type="protein sequence ID" value="TNC43787.1"/>
    <property type="molecule type" value="Genomic_DNA"/>
</dbReference>
<evidence type="ECO:0000313" key="4">
    <source>
        <dbReference type="EMBL" id="TNC43754.1"/>
    </source>
</evidence>
<name>A0A5C4MN55_9ACTN</name>
<proteinExistence type="inferred from homology"/>
<organism evidence="4 6">
    <name type="scientific">Mumia zhuanghuii</name>
    <dbReference type="NCBI Taxonomy" id="2585211"/>
    <lineage>
        <taxon>Bacteria</taxon>
        <taxon>Bacillati</taxon>
        <taxon>Actinomycetota</taxon>
        <taxon>Actinomycetes</taxon>
        <taxon>Propionibacteriales</taxon>
        <taxon>Nocardioidaceae</taxon>
        <taxon>Mumia</taxon>
    </lineage>
</organism>
<dbReference type="SUPFAM" id="SSF89392">
    <property type="entry name" value="Prokaryotic lipoproteins and lipoprotein localization factors"/>
    <property type="match status" value="1"/>
</dbReference>
<dbReference type="CDD" id="cd16334">
    <property type="entry name" value="LppX-like"/>
    <property type="match status" value="1"/>
</dbReference>
<dbReference type="EMBL" id="VDFR01000078">
    <property type="protein sequence ID" value="TNC43754.1"/>
    <property type="molecule type" value="Genomic_DNA"/>
</dbReference>
<keyword evidence="3" id="KW-1003">Cell membrane</keyword>
<dbReference type="AlphaFoldDB" id="A0A5C4MN55"/>
<evidence type="ECO:0000256" key="2">
    <source>
        <dbReference type="ARBA" id="ARBA00009194"/>
    </source>
</evidence>
<dbReference type="GO" id="GO:0030313">
    <property type="term" value="C:cell envelope"/>
    <property type="evidence" value="ECO:0007669"/>
    <property type="project" value="UniProtKB-SubCell"/>
</dbReference>